<sequence length="295" mass="33462">MAFLLRKHHPSSQELDKPWRTVIWTEAEKQQLLRTLNHFKTGSTEVKTLRMLLHGPVGAGKSSFFNSMDNVLQGRNTTRALADSLSGRSFTMECKQFKLRKNAGSYFPFTFTDIRGMEQEEGNGVHPKDISKILLGHVKNGYICNAESPISEGNPKYNENPSLNDRIHCLVAVIPANSISLMEQIVIDQLRKVRHKARDLGIPQVIIMTKVDEVCPLVQSNLEKVYTSKKIKEKMEECSIKLGVPVNCIFPVKNYHNEDPGNTKMDILILKALLNIVNFASDYVQDQTDNEFMNE</sequence>
<protein>
    <recommendedName>
        <fullName evidence="3">Interferon-induced protein 44-like</fullName>
    </recommendedName>
</protein>
<dbReference type="Ensembl" id="ENSCCRT00020049929.1">
    <property type="protein sequence ID" value="ENSCCRP00020045777.1"/>
    <property type="gene ID" value="ENSCCRG00020020386.1"/>
</dbReference>
<evidence type="ECO:0008006" key="3">
    <source>
        <dbReference type="Google" id="ProtNLM"/>
    </source>
</evidence>
<dbReference type="InterPro" id="IPR027417">
    <property type="entry name" value="P-loop_NTPase"/>
</dbReference>
<dbReference type="PANTHER" id="PTHR14241:SF1">
    <property type="entry name" value="INTERFERON-INDUCED PROTEIN 44-RELATED"/>
    <property type="match status" value="1"/>
</dbReference>
<evidence type="ECO:0000313" key="1">
    <source>
        <dbReference type="Ensembl" id="ENSCCRP00020045777.1"/>
    </source>
</evidence>
<proteinExistence type="predicted"/>
<reference evidence="1" key="1">
    <citation type="submission" date="2025-08" db="UniProtKB">
        <authorList>
            <consortium name="Ensembl"/>
        </authorList>
    </citation>
    <scope>IDENTIFICATION</scope>
</reference>
<evidence type="ECO:0000313" key="2">
    <source>
        <dbReference type="Proteomes" id="UP000694701"/>
    </source>
</evidence>
<dbReference type="GO" id="GO:0006955">
    <property type="term" value="P:immune response"/>
    <property type="evidence" value="ECO:0007669"/>
    <property type="project" value="TreeGrafter"/>
</dbReference>
<organism evidence="1 2">
    <name type="scientific">Cyprinus carpio</name>
    <name type="common">Common carp</name>
    <dbReference type="NCBI Taxonomy" id="7962"/>
    <lineage>
        <taxon>Eukaryota</taxon>
        <taxon>Metazoa</taxon>
        <taxon>Chordata</taxon>
        <taxon>Craniata</taxon>
        <taxon>Vertebrata</taxon>
        <taxon>Euteleostomi</taxon>
        <taxon>Actinopterygii</taxon>
        <taxon>Neopterygii</taxon>
        <taxon>Teleostei</taxon>
        <taxon>Ostariophysi</taxon>
        <taxon>Cypriniformes</taxon>
        <taxon>Cyprinidae</taxon>
        <taxon>Cyprininae</taxon>
        <taxon>Cyprinus</taxon>
    </lineage>
</organism>
<accession>A0A8C2ETE0</accession>
<name>A0A8C2ETE0_CYPCA</name>
<dbReference type="Proteomes" id="UP000694701">
    <property type="component" value="Unplaced"/>
</dbReference>
<dbReference type="Gene3D" id="3.40.50.300">
    <property type="entry name" value="P-loop containing nucleotide triphosphate hydrolases"/>
    <property type="match status" value="1"/>
</dbReference>
<dbReference type="PANTHER" id="PTHR14241">
    <property type="entry name" value="INTERFERON-INDUCED PROTEIN 44"/>
    <property type="match status" value="1"/>
</dbReference>
<dbReference type="AlphaFoldDB" id="A0A8C2ETE0"/>
<dbReference type="SUPFAM" id="SSF52540">
    <property type="entry name" value="P-loop containing nucleoside triphosphate hydrolases"/>
    <property type="match status" value="1"/>
</dbReference>